<dbReference type="CTD" id="11179"/>
<dbReference type="InterPro" id="IPR036236">
    <property type="entry name" value="Znf_C2H2_sf"/>
</dbReference>
<feature type="region of interest" description="Disordered" evidence="6">
    <location>
        <begin position="439"/>
        <end position="478"/>
    </location>
</feature>
<gene>
    <name evidence="9" type="primary">ZNF277</name>
</gene>
<dbReference type="InterPro" id="IPR041661">
    <property type="entry name" value="ZN622/Rei1/Reh1_Znf-C2H2"/>
</dbReference>
<feature type="domain" description="C2H2-type" evidence="7">
    <location>
        <begin position="250"/>
        <end position="274"/>
    </location>
</feature>
<evidence type="ECO:0000313" key="9">
    <source>
        <dbReference type="RefSeq" id="XP_032810188.1"/>
    </source>
</evidence>
<dbReference type="Proteomes" id="UP001318040">
    <property type="component" value="Chromosome 14"/>
</dbReference>
<evidence type="ECO:0000256" key="1">
    <source>
        <dbReference type="ARBA" id="ARBA00022723"/>
    </source>
</evidence>
<keyword evidence="3" id="KW-0862">Zinc</keyword>
<dbReference type="Pfam" id="PF12756">
    <property type="entry name" value="zf-C2H2_2"/>
    <property type="match status" value="2"/>
</dbReference>
<dbReference type="GO" id="GO:0008270">
    <property type="term" value="F:zinc ion binding"/>
    <property type="evidence" value="ECO:0007669"/>
    <property type="project" value="UniProtKB-KW"/>
</dbReference>
<evidence type="ECO:0000313" key="8">
    <source>
        <dbReference type="Proteomes" id="UP001318040"/>
    </source>
</evidence>
<feature type="compositionally biased region" description="Basic residues" evidence="6">
    <location>
        <begin position="21"/>
        <end position="30"/>
    </location>
</feature>
<protein>
    <submittedName>
        <fullName evidence="9">Zinc finger protein 277 isoform X1</fullName>
    </submittedName>
</protein>
<dbReference type="InterPro" id="IPR040048">
    <property type="entry name" value="ZNF277"/>
</dbReference>
<evidence type="ECO:0000256" key="6">
    <source>
        <dbReference type="SAM" id="MobiDB-lite"/>
    </source>
</evidence>
<comment type="similarity">
    <text evidence="4">Belongs to the ZNF277 family.</text>
</comment>
<proteinExistence type="inferred from homology"/>
<dbReference type="PANTHER" id="PTHR13267:SF3">
    <property type="entry name" value="ZINC FINGER PROTEIN 277"/>
    <property type="match status" value="1"/>
</dbReference>
<keyword evidence="1" id="KW-0479">Metal-binding</keyword>
<accession>A0AAJ7WVG8</accession>
<evidence type="ECO:0000256" key="4">
    <source>
        <dbReference type="ARBA" id="ARBA00034119"/>
    </source>
</evidence>
<feature type="compositionally biased region" description="Acidic residues" evidence="6">
    <location>
        <begin position="442"/>
        <end position="452"/>
    </location>
</feature>
<evidence type="ECO:0000259" key="7">
    <source>
        <dbReference type="PROSITE" id="PS50157"/>
    </source>
</evidence>
<feature type="region of interest" description="Disordered" evidence="6">
    <location>
        <begin position="1"/>
        <end position="83"/>
    </location>
</feature>
<dbReference type="KEGG" id="pmrn:116942408"/>
<keyword evidence="8" id="KW-1185">Reference proteome</keyword>
<dbReference type="SUPFAM" id="SSF57667">
    <property type="entry name" value="beta-beta-alpha zinc fingers"/>
    <property type="match status" value="2"/>
</dbReference>
<evidence type="ECO:0000256" key="3">
    <source>
        <dbReference type="ARBA" id="ARBA00022833"/>
    </source>
</evidence>
<keyword evidence="2 5" id="KW-0863">Zinc-finger</keyword>
<organism evidence="8 9">
    <name type="scientific">Petromyzon marinus</name>
    <name type="common">Sea lamprey</name>
    <dbReference type="NCBI Taxonomy" id="7757"/>
    <lineage>
        <taxon>Eukaryota</taxon>
        <taxon>Metazoa</taxon>
        <taxon>Chordata</taxon>
        <taxon>Craniata</taxon>
        <taxon>Vertebrata</taxon>
        <taxon>Cyclostomata</taxon>
        <taxon>Hyperoartia</taxon>
        <taxon>Petromyzontiformes</taxon>
        <taxon>Petromyzontidae</taxon>
        <taxon>Petromyzon</taxon>
    </lineage>
</organism>
<dbReference type="RefSeq" id="XP_032810188.1">
    <property type="nucleotide sequence ID" value="XM_032954297.1"/>
</dbReference>
<dbReference type="GeneID" id="116942408"/>
<dbReference type="InterPro" id="IPR013087">
    <property type="entry name" value="Znf_C2H2_type"/>
</dbReference>
<dbReference type="Gene3D" id="3.30.160.60">
    <property type="entry name" value="Classic Zinc Finger"/>
    <property type="match status" value="1"/>
</dbReference>
<reference evidence="9" key="1">
    <citation type="submission" date="2025-08" db="UniProtKB">
        <authorList>
            <consortium name="RefSeq"/>
        </authorList>
    </citation>
    <scope>IDENTIFICATION</scope>
    <source>
        <tissue evidence="9">Sperm</tissue>
    </source>
</reference>
<feature type="compositionally biased region" description="Low complexity" evidence="6">
    <location>
        <begin position="468"/>
        <end position="477"/>
    </location>
</feature>
<dbReference type="SMART" id="SM00355">
    <property type="entry name" value="ZnF_C2H2"/>
    <property type="match status" value="5"/>
</dbReference>
<dbReference type="PROSITE" id="PS00028">
    <property type="entry name" value="ZINC_FINGER_C2H2_1"/>
    <property type="match status" value="2"/>
</dbReference>
<evidence type="ECO:0000256" key="5">
    <source>
        <dbReference type="PROSITE-ProRule" id="PRU00042"/>
    </source>
</evidence>
<dbReference type="PROSITE" id="PS50157">
    <property type="entry name" value="ZINC_FINGER_C2H2_2"/>
    <property type="match status" value="1"/>
</dbReference>
<name>A0AAJ7WVG8_PETMA</name>
<dbReference type="PANTHER" id="PTHR13267">
    <property type="entry name" value="ZINC FINGER PROTEIN 277"/>
    <property type="match status" value="1"/>
</dbReference>
<dbReference type="AlphaFoldDB" id="A0AAJ7WVG8"/>
<sequence length="492" mass="55818">MAEGAASGDEPMSLPGGERRRAGKRLHKAPRVSDSLPCRPARASGGRDGQEDGWHGDCVLEPLNLPESPAGAAPGDGEAGGAGASVPCALCDHTETDGPGVLRHMLLRHDLVVADVKLVADLPRYLLYWKKRFKEKPISEFCSVIRTNTQAAPGDQEDFHLLCDALPEDRQLRETLQQKRLTEVLEQQQRERTDCTISRDCLFCNEHFSGNRSLLLNHMAREHAFSIGLPDNLVYCSEFLDLLQSKLDSLCCLYCEKTFRDKNTLKDHMRKKQHRRINGKNTEFDRFYVINYLEFGKKWEEVLSEDETRDDATDETNDDDDWSDWKEHPVCAVCLFCDHMTDTTDSLHQHMQERHGFDLPTVRTSLGLRFYQQVKLVNFIRRQVHMLRCYGCGQRCSSREQLLEHMADVGHMATLPDRGEWDQPQYYFPTYENDTLLCGLPDSEDDNDDDDERVGPGDVPVIAEDRPSPSSVRKSSVLNQLLRSAGTADGYS</sequence>
<evidence type="ECO:0000256" key="2">
    <source>
        <dbReference type="ARBA" id="ARBA00022771"/>
    </source>
</evidence>